<accession>A0A085MN71</accession>
<dbReference type="Proteomes" id="UP000030758">
    <property type="component" value="Unassembled WGS sequence"/>
</dbReference>
<evidence type="ECO:0000313" key="3">
    <source>
        <dbReference type="Proteomes" id="UP000030764"/>
    </source>
</evidence>
<name>A0A085MN71_9BILA</name>
<evidence type="ECO:0000313" key="2">
    <source>
        <dbReference type="EMBL" id="KFD68628.1"/>
    </source>
</evidence>
<protein>
    <submittedName>
        <fullName evidence="1">Uncharacterized protein</fullName>
    </submittedName>
</protein>
<organism evidence="1 3">
    <name type="scientific">Trichuris suis</name>
    <name type="common">pig whipworm</name>
    <dbReference type="NCBI Taxonomy" id="68888"/>
    <lineage>
        <taxon>Eukaryota</taxon>
        <taxon>Metazoa</taxon>
        <taxon>Ecdysozoa</taxon>
        <taxon>Nematoda</taxon>
        <taxon>Enoplea</taxon>
        <taxon>Dorylaimia</taxon>
        <taxon>Trichinellida</taxon>
        <taxon>Trichuridae</taxon>
        <taxon>Trichuris</taxon>
    </lineage>
</organism>
<evidence type="ECO:0000313" key="1">
    <source>
        <dbReference type="EMBL" id="KFD58667.1"/>
    </source>
</evidence>
<sequence length="63" mass="7348">MCSELVEILLSSEQGETQSKDEMCTDLEPRAFCMKFLMKRPARSLLFMMIPKEEIAVEYLSLR</sequence>
<reference evidence="1 3" key="1">
    <citation type="journal article" date="2014" name="Nat. Genet.">
        <title>Genome and transcriptome of the porcine whipworm Trichuris suis.</title>
        <authorList>
            <person name="Jex A.R."/>
            <person name="Nejsum P."/>
            <person name="Schwarz E.M."/>
            <person name="Hu L."/>
            <person name="Young N.D."/>
            <person name="Hall R.S."/>
            <person name="Korhonen P.K."/>
            <person name="Liao S."/>
            <person name="Thamsborg S."/>
            <person name="Xia J."/>
            <person name="Xu P."/>
            <person name="Wang S."/>
            <person name="Scheerlinck J.P."/>
            <person name="Hofmann A."/>
            <person name="Sternberg P.W."/>
            <person name="Wang J."/>
            <person name="Gasser R.B."/>
        </authorList>
    </citation>
    <scope>NUCLEOTIDE SEQUENCE [LARGE SCALE GENOMIC DNA]</scope>
    <source>
        <strain evidence="2">DCEP-RM93F</strain>
        <strain evidence="1">DCEP-RM93M</strain>
    </source>
</reference>
<dbReference type="AlphaFoldDB" id="A0A085MN71"/>
<dbReference type="Proteomes" id="UP000030764">
    <property type="component" value="Unassembled WGS sequence"/>
</dbReference>
<proteinExistence type="predicted"/>
<dbReference type="EMBL" id="KL363183">
    <property type="protein sequence ID" value="KFD58667.1"/>
    <property type="molecule type" value="Genomic_DNA"/>
</dbReference>
<gene>
    <name evidence="1" type="ORF">M513_00360</name>
    <name evidence="2" type="ORF">M514_00360</name>
</gene>
<dbReference type="EMBL" id="KL367503">
    <property type="protein sequence ID" value="KFD68628.1"/>
    <property type="molecule type" value="Genomic_DNA"/>
</dbReference>
<keyword evidence="3" id="KW-1185">Reference proteome</keyword>